<dbReference type="NCBIfam" id="TIGR00762">
    <property type="entry name" value="DegV"/>
    <property type="match status" value="1"/>
</dbReference>
<dbReference type="PANTHER" id="PTHR33434:SF2">
    <property type="entry name" value="FATTY ACID-BINDING PROTEIN TM_1468"/>
    <property type="match status" value="1"/>
</dbReference>
<evidence type="ECO:0000313" key="3">
    <source>
        <dbReference type="EMBL" id="EFR31494.1"/>
    </source>
</evidence>
<dbReference type="AlphaFoldDB" id="E4KNE9"/>
<gene>
    <name evidence="3" type="ORF">HMPREF9257_0311</name>
</gene>
<dbReference type="Gene3D" id="3.30.1180.10">
    <property type="match status" value="1"/>
</dbReference>
<dbReference type="PANTHER" id="PTHR33434">
    <property type="entry name" value="DEGV DOMAIN-CONTAINING PROTEIN DR_1986-RELATED"/>
    <property type="match status" value="1"/>
</dbReference>
<evidence type="ECO:0000256" key="1">
    <source>
        <dbReference type="ARBA" id="ARBA00003238"/>
    </source>
</evidence>
<dbReference type="InterPro" id="IPR050270">
    <property type="entry name" value="DegV_domain_contain"/>
</dbReference>
<reference evidence="3 4" key="1">
    <citation type="submission" date="2010-10" db="EMBL/GenBank/DDBJ databases">
        <authorList>
            <person name="Durkin A.S."/>
            <person name="Madupu R."/>
            <person name="Torralba M."/>
            <person name="Gillis M."/>
            <person name="Methe B."/>
            <person name="Sutton G."/>
            <person name="Nelson K.E."/>
        </authorList>
    </citation>
    <scope>NUCLEOTIDE SEQUENCE [LARGE SCALE GENOMIC DNA]</scope>
    <source>
        <strain evidence="3 4">ACS-139-V-Col8</strain>
    </source>
</reference>
<dbReference type="EMBL" id="AENN01000011">
    <property type="protein sequence ID" value="EFR31494.1"/>
    <property type="molecule type" value="Genomic_DNA"/>
</dbReference>
<protein>
    <submittedName>
        <fullName evidence="3">EDD domain protein, DegV family</fullName>
    </submittedName>
</protein>
<dbReference type="SUPFAM" id="SSF82549">
    <property type="entry name" value="DAK1/DegV-like"/>
    <property type="match status" value="1"/>
</dbReference>
<dbReference type="RefSeq" id="WP_006418028.1">
    <property type="nucleotide sequence ID" value="NZ_AENN01000011.1"/>
</dbReference>
<dbReference type="STRING" id="908337.HMPREF9257_0311"/>
<dbReference type="Proteomes" id="UP000005990">
    <property type="component" value="Unassembled WGS sequence"/>
</dbReference>
<evidence type="ECO:0000313" key="4">
    <source>
        <dbReference type="Proteomes" id="UP000005990"/>
    </source>
</evidence>
<proteinExistence type="predicted"/>
<comment type="caution">
    <text evidence="3">The sequence shown here is derived from an EMBL/GenBank/DDBJ whole genome shotgun (WGS) entry which is preliminary data.</text>
</comment>
<dbReference type="InterPro" id="IPR043168">
    <property type="entry name" value="DegV_C"/>
</dbReference>
<keyword evidence="2" id="KW-0446">Lipid-binding</keyword>
<dbReference type="Gene3D" id="2.20.28.50">
    <property type="entry name" value="degv family protein"/>
    <property type="match status" value="1"/>
</dbReference>
<keyword evidence="4" id="KW-1185">Reference proteome</keyword>
<comment type="function">
    <text evidence="1">May bind long-chain fatty acids, such as palmitate, and may play a role in lipid transport or fatty acid metabolism.</text>
</comment>
<dbReference type="OrthoDB" id="2138472at2"/>
<dbReference type="eggNOG" id="COG1307">
    <property type="taxonomic scope" value="Bacteria"/>
</dbReference>
<dbReference type="Gene3D" id="3.40.50.10440">
    <property type="entry name" value="Dihydroxyacetone kinase, domain 1"/>
    <property type="match status" value="1"/>
</dbReference>
<name>E4KNE9_9LACT</name>
<organism evidence="3 4">
    <name type="scientific">Eremococcus coleocola ACS-139-V-Col8</name>
    <dbReference type="NCBI Taxonomy" id="908337"/>
    <lineage>
        <taxon>Bacteria</taxon>
        <taxon>Bacillati</taxon>
        <taxon>Bacillota</taxon>
        <taxon>Bacilli</taxon>
        <taxon>Lactobacillales</taxon>
        <taxon>Aerococcaceae</taxon>
        <taxon>Eremococcus</taxon>
    </lineage>
</organism>
<dbReference type="Pfam" id="PF02645">
    <property type="entry name" value="DegV"/>
    <property type="match status" value="1"/>
</dbReference>
<accession>E4KNE9</accession>
<sequence length="282" mass="31710">MHQWKIITDSGADYKKLTSKQANVNFEAIPLMINIDNKIFMDDQAFDIEAFHAQIKANQGPMSTACPSPDHYAEAFQDCENVICFTLSKNISGSYNAACLAKDMVLEKNPSQNIHIFDTNTAGTEADLLVLKAMELAETGLDFDNLVSQMIDYHKHTSTNYILKNVDNLVRNGRLNKLLGQMIGLLNILLLGRRTLDGRLELVDKVRGEKRAIRSLIHAMKEQGYVGGKVLISHMLNLDYAKKIQASLIEEFQTQEIEILEMSGICAFYAEYQGIILGYEIK</sequence>
<evidence type="ECO:0000256" key="2">
    <source>
        <dbReference type="ARBA" id="ARBA00023121"/>
    </source>
</evidence>
<dbReference type="PROSITE" id="PS51482">
    <property type="entry name" value="DEGV"/>
    <property type="match status" value="1"/>
</dbReference>
<dbReference type="InterPro" id="IPR003797">
    <property type="entry name" value="DegV"/>
</dbReference>
<dbReference type="GO" id="GO:0008289">
    <property type="term" value="F:lipid binding"/>
    <property type="evidence" value="ECO:0007669"/>
    <property type="project" value="UniProtKB-KW"/>
</dbReference>